<evidence type="ECO:0000313" key="2">
    <source>
        <dbReference type="Proteomes" id="UP001155586"/>
    </source>
</evidence>
<name>A0A9X3CI30_9VIBR</name>
<dbReference type="Proteomes" id="UP001155586">
    <property type="component" value="Unassembled WGS sequence"/>
</dbReference>
<dbReference type="RefSeq" id="WP_265689294.1">
    <property type="nucleotide sequence ID" value="NZ_JAKRRX010000196.1"/>
</dbReference>
<reference evidence="1" key="1">
    <citation type="submission" date="2022-02" db="EMBL/GenBank/DDBJ databases">
        <title>Vibrio sp. nov., a new bacterium isolated from Bohai sea, China.</title>
        <authorList>
            <person name="Yuan Y."/>
        </authorList>
    </citation>
    <scope>NUCLEOTIDE SEQUENCE</scope>
    <source>
        <strain evidence="1">DBSS07</strain>
    </source>
</reference>
<proteinExistence type="predicted"/>
<gene>
    <name evidence="1" type="ORF">MD483_20675</name>
</gene>
<organism evidence="1 2">
    <name type="scientific">Vibrio paucivorans</name>
    <dbReference type="NCBI Taxonomy" id="2829489"/>
    <lineage>
        <taxon>Bacteria</taxon>
        <taxon>Pseudomonadati</taxon>
        <taxon>Pseudomonadota</taxon>
        <taxon>Gammaproteobacteria</taxon>
        <taxon>Vibrionales</taxon>
        <taxon>Vibrionaceae</taxon>
        <taxon>Vibrio</taxon>
    </lineage>
</organism>
<keyword evidence="2" id="KW-1185">Reference proteome</keyword>
<evidence type="ECO:0000313" key="1">
    <source>
        <dbReference type="EMBL" id="MCW8336229.1"/>
    </source>
</evidence>
<sequence length="627" mass="71580">MSAKAFPFSIPLMDAIRHDYERFRFDTHQYSHQGLFTDGEKLYAVILDVENNDALLNELREHYDKYHTVGIPPAKIVGEIAQGFRLIESRSKLEKTLTHGQPMTIDETMNLFVLHIPKKYHPFHVDFLFNTNEFNLTFKSELTRSEQEEVQLICEALGYQGYDFVFHVDLTMPDFPGKVEHEPNTRNNLILTASGLMQKQFSKPLLTRYEEDEDFWIQNRQSVFSGDEVDQKSPFLLSKFEEQKSRCFVDASVFPRQNLRVYLTLYEQVIIALPLDKDAEYFYKMFRLGKHEFRELVARGRLLFVAPQNLERYSQELLSDIVMVDPNSIIFSRRLAASTIRGIQGKSGIIGTTFSSDEQYHFLHQCSRIESPSIQSLVQTLSQQWQYGEYMVNREGAVSTHRLGLSSIAAKGFELRGRDIYLELSTAAMAYEYAQGLNAHHFPFDGEQYSEVSACQVISGFYNGVRTDSKQIHESELGMLLHEIFAIDNDMDILELDSALSNSLIRSLPSIVNQFANMDESERFHKLRALKDEVTRIESNKARMSRLNISGFPSVAAGAGMELVGIKGGGVVALGGWLLNALNVYADELQLTNSPIFTKLSSLNHFTSHDAVIIQRARKRISTSYNA</sequence>
<protein>
    <submittedName>
        <fullName evidence="1">Uncharacterized protein</fullName>
    </submittedName>
</protein>
<dbReference type="AlphaFoldDB" id="A0A9X3CI30"/>
<comment type="caution">
    <text evidence="1">The sequence shown here is derived from an EMBL/GenBank/DDBJ whole genome shotgun (WGS) entry which is preliminary data.</text>
</comment>
<dbReference type="EMBL" id="JAKRRX010000196">
    <property type="protein sequence ID" value="MCW8336229.1"/>
    <property type="molecule type" value="Genomic_DNA"/>
</dbReference>
<accession>A0A9X3CI30</accession>